<keyword evidence="3" id="KW-1185">Reference proteome</keyword>
<dbReference type="Proteomes" id="UP001153712">
    <property type="component" value="Chromosome 14"/>
</dbReference>
<accession>A0A9P0GTH3</accession>
<feature type="chain" id="PRO_5040308769" evidence="1">
    <location>
        <begin position="19"/>
        <end position="92"/>
    </location>
</feature>
<reference evidence="2" key="1">
    <citation type="submission" date="2022-01" db="EMBL/GenBank/DDBJ databases">
        <authorList>
            <person name="King R."/>
        </authorList>
    </citation>
    <scope>NUCLEOTIDE SEQUENCE</scope>
</reference>
<organism evidence="2 3">
    <name type="scientific">Phyllotreta striolata</name>
    <name type="common">Striped flea beetle</name>
    <name type="synonym">Crioceris striolata</name>
    <dbReference type="NCBI Taxonomy" id="444603"/>
    <lineage>
        <taxon>Eukaryota</taxon>
        <taxon>Metazoa</taxon>
        <taxon>Ecdysozoa</taxon>
        <taxon>Arthropoda</taxon>
        <taxon>Hexapoda</taxon>
        <taxon>Insecta</taxon>
        <taxon>Pterygota</taxon>
        <taxon>Neoptera</taxon>
        <taxon>Endopterygota</taxon>
        <taxon>Coleoptera</taxon>
        <taxon>Polyphaga</taxon>
        <taxon>Cucujiformia</taxon>
        <taxon>Chrysomeloidea</taxon>
        <taxon>Chrysomelidae</taxon>
        <taxon>Galerucinae</taxon>
        <taxon>Alticini</taxon>
        <taxon>Phyllotreta</taxon>
    </lineage>
</organism>
<dbReference type="EMBL" id="OU900107">
    <property type="protein sequence ID" value="CAH1165734.1"/>
    <property type="molecule type" value="Genomic_DNA"/>
</dbReference>
<evidence type="ECO:0000313" key="2">
    <source>
        <dbReference type="EMBL" id="CAH1165734.1"/>
    </source>
</evidence>
<feature type="signal peptide" evidence="1">
    <location>
        <begin position="1"/>
        <end position="18"/>
    </location>
</feature>
<sequence length="92" mass="10671">MICIKLAILLSVSAAILASPLPVPDLTLSTAPIKLGRQLSSDLDDLDTADMIIFRPLFVYRKRTAEKYKLRNAIDSNRRIFTRRRRIYRPYY</sequence>
<evidence type="ECO:0000313" key="3">
    <source>
        <dbReference type="Proteomes" id="UP001153712"/>
    </source>
</evidence>
<name>A0A9P0GTH3_PHYSR</name>
<protein>
    <submittedName>
        <fullName evidence="2">Uncharacterized protein</fullName>
    </submittedName>
</protein>
<gene>
    <name evidence="2" type="ORF">PHYEVI_LOCUS3986</name>
</gene>
<keyword evidence="1" id="KW-0732">Signal</keyword>
<proteinExistence type="predicted"/>
<dbReference type="AlphaFoldDB" id="A0A9P0GTH3"/>
<dbReference type="OrthoDB" id="6770665at2759"/>
<evidence type="ECO:0000256" key="1">
    <source>
        <dbReference type="SAM" id="SignalP"/>
    </source>
</evidence>